<dbReference type="InterPro" id="IPR008775">
    <property type="entry name" value="Phytyl_CoA_dOase-like"/>
</dbReference>
<gene>
    <name evidence="1" type="ORF">F4Y42_04015</name>
</gene>
<dbReference type="PANTHER" id="PTHR20883">
    <property type="entry name" value="PHYTANOYL-COA DIOXYGENASE DOMAIN CONTAINING 1"/>
    <property type="match status" value="1"/>
</dbReference>
<keyword evidence="1" id="KW-0560">Oxidoreductase</keyword>
<comment type="caution">
    <text evidence="1">The sequence shown here is derived from an EMBL/GenBank/DDBJ whole genome shotgun (WGS) entry which is preliminary data.</text>
</comment>
<dbReference type="Pfam" id="PF05721">
    <property type="entry name" value="PhyH"/>
    <property type="match status" value="1"/>
</dbReference>
<proteinExistence type="predicted"/>
<dbReference type="AlphaFoldDB" id="A0A6B0YNI6"/>
<dbReference type="GO" id="GO:0005506">
    <property type="term" value="F:iron ion binding"/>
    <property type="evidence" value="ECO:0007669"/>
    <property type="project" value="UniProtKB-ARBA"/>
</dbReference>
<protein>
    <submittedName>
        <fullName evidence="1">Phytanoyl-CoA dioxygenase family protein</fullName>
    </submittedName>
</protein>
<evidence type="ECO:0000313" key="1">
    <source>
        <dbReference type="EMBL" id="MXY92596.1"/>
    </source>
</evidence>
<accession>A0A6B0YNI6</accession>
<dbReference type="Gene3D" id="2.60.120.620">
    <property type="entry name" value="q2cbj1_9rhob like domain"/>
    <property type="match status" value="1"/>
</dbReference>
<organism evidence="1">
    <name type="scientific">Caldilineaceae bacterium SB0664_bin_27</name>
    <dbReference type="NCBI Taxonomy" id="2605260"/>
    <lineage>
        <taxon>Bacteria</taxon>
        <taxon>Bacillati</taxon>
        <taxon>Chloroflexota</taxon>
        <taxon>Caldilineae</taxon>
        <taxon>Caldilineales</taxon>
        <taxon>Caldilineaceae</taxon>
    </lineage>
</organism>
<reference evidence="1" key="1">
    <citation type="submission" date="2019-09" db="EMBL/GenBank/DDBJ databases">
        <title>Characterisation of the sponge microbiome using genome-centric metagenomics.</title>
        <authorList>
            <person name="Engelberts J.P."/>
            <person name="Robbins S.J."/>
            <person name="De Goeij J.M."/>
            <person name="Aranda M."/>
            <person name="Bell S.C."/>
            <person name="Webster N.S."/>
        </authorList>
    </citation>
    <scope>NUCLEOTIDE SEQUENCE</scope>
    <source>
        <strain evidence="1">SB0664_bin_27</strain>
    </source>
</reference>
<name>A0A6B0YNI6_9CHLR</name>
<keyword evidence="1" id="KW-0223">Dioxygenase</keyword>
<dbReference type="PANTHER" id="PTHR20883:SF46">
    <property type="entry name" value="PHYTANOYL-COA HYDROXYLASE"/>
    <property type="match status" value="1"/>
</dbReference>
<dbReference type="SUPFAM" id="SSF51197">
    <property type="entry name" value="Clavaminate synthase-like"/>
    <property type="match status" value="1"/>
</dbReference>
<sequence length="291" mass="32960">MEKWSLSAEQARKYENDGYFTVRNVIPKETAAELRGVIKNTVLMPEPDVLADADPMDPMGDSARARESRFRKLSNYCYRAPLIWLNVHGGPAIARIARYFLGDDLVLKFNSCFLKPARTGSATPWHQDNGLWRDDDTEAFNFWMALDPATRSNGCMQMMPGSHKGEIVPHVLYPDSIHGELPRRLTKGIQDRVHHVEVEPGDIVCWHSSMWHYSPPNPSEQGRIAIAGVYSSPSLIASYPNWSARNCLWVMKSGELCAQFPPEPFPFSEEELSRPTPWPTVEDCLEEQVAD</sequence>
<dbReference type="EMBL" id="VXRG01000037">
    <property type="protein sequence ID" value="MXY92596.1"/>
    <property type="molecule type" value="Genomic_DNA"/>
</dbReference>
<dbReference type="GO" id="GO:0016706">
    <property type="term" value="F:2-oxoglutarate-dependent dioxygenase activity"/>
    <property type="evidence" value="ECO:0007669"/>
    <property type="project" value="UniProtKB-ARBA"/>
</dbReference>